<sequence>MARYDLLLSGSCRDDVSPDTLRISLLYQLKLAPEQVERLLPPARGILKRDLASAQAHEWVERLRDTGLDVHLVERQESTPVAQDLDLQARLAALQAAGLPRPAFSLGERLQLLAAVLLGLTLSLLYLLPGLAGLLLAICALAAFITLLHQDIVVACGLALPLAGLGAWLALGFLAPRPGRGTEAAAERPLTPAQEPALHSLIAALCQAMGVCPPRRLLLTAEVDIRFAVRTRTLRLGLPLMTALTRDQYLASLAHVLGHQVSALDRLGGALLNACLAQLERLGQAASRGLLARVARGWARLLLASGQRLTHTASQRREARADHYQVLLGGSAAFRTTARQTRLAQQAWREARRRSLTAPAAQGLVGNLLELHAALLARQTLSPTPTSASSRYWGRHPADRQRIAWAERHPLPGLLDDRRPASALLEQPDAHGRALTLLVHRLAGRQPEAEPAATVATLVPEPVQDSDTDLQRWSGHAWPDCPWLPLHLPLERTIRALEADTVRERILLMAAGTADAWQEAEKQSQRRCLLAFYEELHSHGLAHVVHGEGAFNQEHLQEYRAIDTWQTAARQQLLAVAPLYRQRIERALAQRLPGQEQAAELYRLLLTLAERYPDVERLREARLLVKEYRTLQRRPQGPSQINALCEFAKQDYRRRVADWLACDLPLPPAIATVSLGDYLQRHCPRLDLAEDSLSAVYRHSAELLPALNTLHQRLWLLLARACLAAEADQASLQQSA</sequence>
<evidence type="ECO:0000256" key="1">
    <source>
        <dbReference type="SAM" id="Phobius"/>
    </source>
</evidence>
<dbReference type="Proteomes" id="UP000183046">
    <property type="component" value="Unassembled WGS sequence"/>
</dbReference>
<organism evidence="2 3">
    <name type="scientific">Pseudomonas oryzihabitans</name>
    <dbReference type="NCBI Taxonomy" id="47885"/>
    <lineage>
        <taxon>Bacteria</taxon>
        <taxon>Pseudomonadati</taxon>
        <taxon>Pseudomonadota</taxon>
        <taxon>Gammaproteobacteria</taxon>
        <taxon>Pseudomonadales</taxon>
        <taxon>Pseudomonadaceae</taxon>
        <taxon>Pseudomonas</taxon>
    </lineage>
</organism>
<protein>
    <submittedName>
        <fullName evidence="2">Zn-dependent protease with chaperone function</fullName>
    </submittedName>
</protein>
<dbReference type="EMBL" id="FMWB01000020">
    <property type="protein sequence ID" value="SCZ48103.1"/>
    <property type="molecule type" value="Genomic_DNA"/>
</dbReference>
<gene>
    <name evidence="2" type="ORF">SAMN05216279_12016</name>
</gene>
<dbReference type="AlphaFoldDB" id="A0A1G5PEY6"/>
<keyword evidence="1" id="KW-0472">Membrane</keyword>
<feature type="transmembrane region" description="Helical" evidence="1">
    <location>
        <begin position="152"/>
        <end position="174"/>
    </location>
</feature>
<feature type="transmembrane region" description="Helical" evidence="1">
    <location>
        <begin position="113"/>
        <end position="146"/>
    </location>
</feature>
<dbReference type="eggNOG" id="COG0501">
    <property type="taxonomic scope" value="Bacteria"/>
</dbReference>
<keyword evidence="2" id="KW-0378">Hydrolase</keyword>
<dbReference type="OrthoDB" id="9789270at2"/>
<reference evidence="3" key="1">
    <citation type="submission" date="2016-10" db="EMBL/GenBank/DDBJ databases">
        <authorList>
            <person name="de Groot N.N."/>
        </authorList>
    </citation>
    <scope>NUCLEOTIDE SEQUENCE [LARGE SCALE GENOMIC DNA]</scope>
    <source>
        <strain evidence="3">DSM 15758</strain>
    </source>
</reference>
<dbReference type="GO" id="GO:0006508">
    <property type="term" value="P:proteolysis"/>
    <property type="evidence" value="ECO:0007669"/>
    <property type="project" value="UniProtKB-KW"/>
</dbReference>
<dbReference type="GO" id="GO:0008233">
    <property type="term" value="F:peptidase activity"/>
    <property type="evidence" value="ECO:0007669"/>
    <property type="project" value="UniProtKB-KW"/>
</dbReference>
<evidence type="ECO:0000313" key="2">
    <source>
        <dbReference type="EMBL" id="SCZ48103.1"/>
    </source>
</evidence>
<evidence type="ECO:0000313" key="3">
    <source>
        <dbReference type="Proteomes" id="UP000183046"/>
    </source>
</evidence>
<keyword evidence="1" id="KW-1133">Transmembrane helix</keyword>
<keyword evidence="1" id="KW-0812">Transmembrane</keyword>
<proteinExistence type="predicted"/>
<keyword evidence="2" id="KW-0645">Protease</keyword>
<name>A0A1G5PEY6_9PSED</name>
<dbReference type="RefSeq" id="WP_074585095.1">
    <property type="nucleotide sequence ID" value="NZ_FMWB01000020.1"/>
</dbReference>
<accession>A0A1G5PEY6</accession>
<comment type="caution">
    <text evidence="2">The sequence shown here is derived from an EMBL/GenBank/DDBJ whole genome shotgun (WGS) entry which is preliminary data.</text>
</comment>